<protein>
    <submittedName>
        <fullName evidence="1">Uncharacterized protein</fullName>
    </submittedName>
</protein>
<dbReference type="GeneID" id="68859139"/>
<dbReference type="EMBL" id="CP064791">
    <property type="protein sequence ID" value="QSG16016.1"/>
    <property type="molecule type" value="Genomic_DNA"/>
</dbReference>
<evidence type="ECO:0000313" key="2">
    <source>
        <dbReference type="Proteomes" id="UP000663292"/>
    </source>
</evidence>
<dbReference type="RefSeq" id="WP_229121284.1">
    <property type="nucleotide sequence ID" value="NZ_CP064791.1"/>
</dbReference>
<evidence type="ECO:0000313" key="1">
    <source>
        <dbReference type="EMBL" id="QSG16016.1"/>
    </source>
</evidence>
<reference evidence="1 2" key="1">
    <citation type="submission" date="2020-11" db="EMBL/GenBank/DDBJ databases">
        <title>Carbohydrate-dependent, anaerobic sulfur respiration: A novel catabolism in halophilic archaea.</title>
        <authorList>
            <person name="Sorokin D.Y."/>
            <person name="Messina E."/>
            <person name="Smedile F."/>
            <person name="La Cono V."/>
            <person name="Hallsworth J.E."/>
            <person name="Yakimov M.M."/>
        </authorList>
    </citation>
    <scope>NUCLEOTIDE SEQUENCE [LARGE SCALE GENOMIC DNA]</scope>
    <source>
        <strain evidence="1 2">HSR-Est</strain>
    </source>
</reference>
<dbReference type="Proteomes" id="UP000663292">
    <property type="component" value="Chromosome"/>
</dbReference>
<proteinExistence type="predicted"/>
<dbReference type="AlphaFoldDB" id="A0A897P185"/>
<name>A0A897P185_9EURY</name>
<accession>A0A897P185</accession>
<organism evidence="1 2">
    <name type="scientific">Halapricum desulfuricans</name>
    <dbReference type="NCBI Taxonomy" id="2841257"/>
    <lineage>
        <taxon>Archaea</taxon>
        <taxon>Methanobacteriati</taxon>
        <taxon>Methanobacteriota</taxon>
        <taxon>Stenosarchaea group</taxon>
        <taxon>Halobacteria</taxon>
        <taxon>Halobacteriales</taxon>
        <taxon>Haloarculaceae</taxon>
        <taxon>Halapricum</taxon>
    </lineage>
</organism>
<keyword evidence="2" id="KW-1185">Reference proteome</keyword>
<sequence>MNRRWVYGALLALAVVLLLGTGGFSAISADRGVSVAVTGNDDAYLGYETACHNGTLNITITNRFDETLTDGSVTVDGNETELPEIKPSESATVTFDVSASDGQTIEPGDPVTVEASGSGISVELDRTVPEQC</sequence>
<gene>
    <name evidence="1" type="ORF">HSEST_2506</name>
</gene>